<dbReference type="EMBL" id="JBBHLD010000042">
    <property type="protein sequence ID" value="MEJ5908169.1"/>
    <property type="molecule type" value="Genomic_DNA"/>
</dbReference>
<feature type="transmembrane region" description="Helical" evidence="1">
    <location>
        <begin position="854"/>
        <end position="872"/>
    </location>
</feature>
<feature type="transmembrane region" description="Helical" evidence="1">
    <location>
        <begin position="611"/>
        <end position="628"/>
    </location>
</feature>
<name>A0ABU8RET9_9PSED</name>
<feature type="domain" description="Acyltransferase 3" evidence="4">
    <location>
        <begin position="613"/>
        <end position="899"/>
    </location>
</feature>
<keyword evidence="1" id="KW-0812">Transmembrane</keyword>
<dbReference type="InterPro" id="IPR025110">
    <property type="entry name" value="AMP-bd_C"/>
</dbReference>
<keyword evidence="1" id="KW-1133">Transmembrane helix</keyword>
<feature type="domain" description="AMP-dependent synthetase/ligase" evidence="2">
    <location>
        <begin position="25"/>
        <end position="375"/>
    </location>
</feature>
<dbReference type="SUPFAM" id="SSF56801">
    <property type="entry name" value="Acetyl-CoA synthetase-like"/>
    <property type="match status" value="1"/>
</dbReference>
<dbReference type="InterPro" id="IPR042099">
    <property type="entry name" value="ANL_N_sf"/>
</dbReference>
<dbReference type="Gene3D" id="3.40.50.12780">
    <property type="entry name" value="N-terminal domain of ligase-like"/>
    <property type="match status" value="1"/>
</dbReference>
<dbReference type="Pfam" id="PF00501">
    <property type="entry name" value="AMP-binding"/>
    <property type="match status" value="1"/>
</dbReference>
<dbReference type="Pfam" id="PF00550">
    <property type="entry name" value="PP-binding"/>
    <property type="match status" value="1"/>
</dbReference>
<keyword evidence="1" id="KW-0472">Membrane</keyword>
<dbReference type="CDD" id="cd05930">
    <property type="entry name" value="A_NRPS"/>
    <property type="match status" value="1"/>
</dbReference>
<feature type="transmembrane region" description="Helical" evidence="1">
    <location>
        <begin position="825"/>
        <end position="842"/>
    </location>
</feature>
<feature type="transmembrane region" description="Helical" evidence="1">
    <location>
        <begin position="776"/>
        <end position="792"/>
    </location>
</feature>
<evidence type="ECO:0000259" key="2">
    <source>
        <dbReference type="Pfam" id="PF00501"/>
    </source>
</evidence>
<dbReference type="SUPFAM" id="SSF47336">
    <property type="entry name" value="ACP-like"/>
    <property type="match status" value="1"/>
</dbReference>
<accession>A0ABU8RET9</accession>
<dbReference type="InterPro" id="IPR010071">
    <property type="entry name" value="AA_adenyl_dom"/>
</dbReference>
<feature type="domain" description="AMP-binding enzyme C-terminal" evidence="5">
    <location>
        <begin position="434"/>
        <end position="506"/>
    </location>
</feature>
<dbReference type="InterPro" id="IPR002656">
    <property type="entry name" value="Acyl_transf_3_dom"/>
</dbReference>
<dbReference type="Pfam" id="PF13193">
    <property type="entry name" value="AMP-binding_C"/>
    <property type="match status" value="1"/>
</dbReference>
<dbReference type="PANTHER" id="PTHR45527:SF1">
    <property type="entry name" value="FATTY ACID SYNTHASE"/>
    <property type="match status" value="1"/>
</dbReference>
<dbReference type="RefSeq" id="WP_339551335.1">
    <property type="nucleotide sequence ID" value="NZ_JBBHLD010000042.1"/>
</dbReference>
<feature type="transmembrane region" description="Helical" evidence="1">
    <location>
        <begin position="744"/>
        <end position="764"/>
    </location>
</feature>
<dbReference type="InterPro" id="IPR009081">
    <property type="entry name" value="PP-bd_ACP"/>
</dbReference>
<feature type="transmembrane region" description="Helical" evidence="1">
    <location>
        <begin position="666"/>
        <end position="688"/>
    </location>
</feature>
<dbReference type="Proteomes" id="UP001377692">
    <property type="component" value="Unassembled WGS sequence"/>
</dbReference>
<reference evidence="6 7" key="1">
    <citation type="submission" date="2024-02" db="EMBL/GenBank/DDBJ databases">
        <title>Identification of pathogenicity and growth-promoting functions of Pseudomonas putida variants.</title>
        <authorList>
            <person name="Sun J."/>
        </authorList>
    </citation>
    <scope>NUCLEOTIDE SEQUENCE [LARGE SCALE GENOMIC DNA]</scope>
    <source>
        <strain evidence="6 7">A04</strain>
    </source>
</reference>
<evidence type="ECO:0000256" key="1">
    <source>
        <dbReference type="SAM" id="Phobius"/>
    </source>
</evidence>
<organism evidence="6 7">
    <name type="scientific">Pseudomonas kermanshahensis</name>
    <dbReference type="NCBI Taxonomy" id="2745482"/>
    <lineage>
        <taxon>Bacteria</taxon>
        <taxon>Pseudomonadati</taxon>
        <taxon>Pseudomonadota</taxon>
        <taxon>Gammaproteobacteria</taxon>
        <taxon>Pseudomonadales</taxon>
        <taxon>Pseudomonadaceae</taxon>
        <taxon>Pseudomonas</taxon>
    </lineage>
</organism>
<dbReference type="PROSITE" id="PS00455">
    <property type="entry name" value="AMP_BINDING"/>
    <property type="match status" value="1"/>
</dbReference>
<evidence type="ECO:0000259" key="5">
    <source>
        <dbReference type="Pfam" id="PF13193"/>
    </source>
</evidence>
<evidence type="ECO:0000259" key="3">
    <source>
        <dbReference type="Pfam" id="PF00550"/>
    </source>
</evidence>
<protein>
    <submittedName>
        <fullName evidence="6">Amino acid adenylation domain-containing protein</fullName>
    </submittedName>
</protein>
<gene>
    <name evidence="6" type="ORF">V7V80_26165</name>
</gene>
<dbReference type="InterPro" id="IPR036736">
    <property type="entry name" value="ACP-like_sf"/>
</dbReference>
<dbReference type="Gene3D" id="3.30.300.30">
    <property type="match status" value="1"/>
</dbReference>
<dbReference type="InterPro" id="IPR020845">
    <property type="entry name" value="AMP-binding_CS"/>
</dbReference>
<dbReference type="Gene3D" id="1.10.1200.10">
    <property type="entry name" value="ACP-like"/>
    <property type="match status" value="1"/>
</dbReference>
<evidence type="ECO:0000313" key="6">
    <source>
        <dbReference type="EMBL" id="MEJ5908169.1"/>
    </source>
</evidence>
<comment type="caution">
    <text evidence="6">The sequence shown here is derived from an EMBL/GenBank/DDBJ whole genome shotgun (WGS) entry which is preliminary data.</text>
</comment>
<sequence length="930" mass="101267">MPDLRPNPTLSLEYRAERPIFQAFVEQASRSPEAIAIIAHEATCSYRQLEQISQGIATYLLENGAIGADRVVIVATRGAALIYAMLGALRAGLTFTVADAAYPAARIGQIIRTLEPAFVLRCGDAEVEPGHAHCVNVPHAPADALQHFASQPAPLPAVSPAQPAYITFTSGSTGEPKGIVTHHAPLVHFVDWHVQQHGFTQEDRFSLLSGLGHDPVYRDVFTPLSIGATLICPAQSTLTDPSRLAAWIHDHGVSVIHLTPPLGKLIETGARMNGLLFERLRYLFWGGDALSPTLYQQMCAIAPHATSVNFYGTTETPQAMAFHVLDPHADNSKIPLGKGIGGAQLLLVNEANHLVEAGEVGEILIRSPYLSLGYWGDPALTQEKFVVNPFTGAPADRCYRTGDLGTYLADGSATFLGRGDSQVKIRGHRIELAEIENAITRQPRIKQCVVLANHDNASVRLVAYCVADQPIATAELRQAIAGMLPDYMVPAMFLFVPSIPLTPNGKIDKRALPAAFDDSASSTPQALSPLALKLTEAWAQILQAPHIDARLTFVELGGDSLSFVRASMVLEALIGHLPDRWEMIPVQDLADLAEPGTPANTWSMRVMEVPVFLRMVAILLIVVGHLNVFSEWRIAGETSVLFLISGISLARFQFKAIDERGDARMLLKSLAAIAVPTILYTVLVQAVFDRVHWQSLLLISNWFPPDKVGVFNYWYIEVLVQMLLILGVVLSIKRVRKAIIANPFRCLIMASCALVVADVLLSRFVFDTTALLNRVPQHYLAVMVLGMAIHYADTTLRKAVASAVALLLIAELDLVAVAGLGWQAFARYIDIALPAMLALIWFRSVPVPGVIARAGAMIASSTLFIYLTHFQFQSLARRIVDQPLFAVALALVGGVLVTYCWNTLTRHVITRLGGRRKTRGAQAVERATSP</sequence>
<proteinExistence type="predicted"/>
<feature type="domain" description="Carrier" evidence="3">
    <location>
        <begin position="533"/>
        <end position="572"/>
    </location>
</feature>
<feature type="transmembrane region" description="Helical" evidence="1">
    <location>
        <begin position="884"/>
        <end position="901"/>
    </location>
</feature>
<feature type="transmembrane region" description="Helical" evidence="1">
    <location>
        <begin position="799"/>
        <end position="819"/>
    </location>
</feature>
<evidence type="ECO:0000259" key="4">
    <source>
        <dbReference type="Pfam" id="PF01757"/>
    </source>
</evidence>
<dbReference type="PANTHER" id="PTHR45527">
    <property type="entry name" value="NONRIBOSOMAL PEPTIDE SYNTHETASE"/>
    <property type="match status" value="1"/>
</dbReference>
<keyword evidence="7" id="KW-1185">Reference proteome</keyword>
<feature type="transmembrane region" description="Helical" evidence="1">
    <location>
        <begin position="713"/>
        <end position="732"/>
    </location>
</feature>
<dbReference type="InterPro" id="IPR045851">
    <property type="entry name" value="AMP-bd_C_sf"/>
</dbReference>
<dbReference type="InterPro" id="IPR000873">
    <property type="entry name" value="AMP-dep_synth/lig_dom"/>
</dbReference>
<evidence type="ECO:0000313" key="7">
    <source>
        <dbReference type="Proteomes" id="UP001377692"/>
    </source>
</evidence>
<dbReference type="NCBIfam" id="TIGR01733">
    <property type="entry name" value="AA-adenyl-dom"/>
    <property type="match status" value="1"/>
</dbReference>
<dbReference type="Pfam" id="PF01757">
    <property type="entry name" value="Acyl_transf_3"/>
    <property type="match status" value="1"/>
</dbReference>